<reference evidence="3" key="1">
    <citation type="submission" date="2024-05" db="EMBL/GenBank/DDBJ databases">
        <title>Planctomycetes of the genus Singulisphaera possess chitinolytic capabilities.</title>
        <authorList>
            <person name="Ivanova A."/>
        </authorList>
    </citation>
    <scope>NUCLEOTIDE SEQUENCE</scope>
    <source>
        <strain evidence="3">Ch08T</strain>
    </source>
</reference>
<dbReference type="PANTHER" id="PTHR46268">
    <property type="entry name" value="STRESS RESPONSE PROTEIN NHAX"/>
    <property type="match status" value="1"/>
</dbReference>
<gene>
    <name evidence="3" type="ORF">V5E97_33135</name>
</gene>
<sequence>MLKSVLIGLDGSDDSRSVMELGLRWAKRFDALAVGLGVVDEPGLFASGASLFGGPHYWRTTPPTTLAYGERRKVSEILEDFVRCCGEAGVESRTLEDVGSPFVQILMESQRYDLVLLGQQTHFDYGSQGEPDETLSKVLQDSPRPVVAVPRTLGAGESIVVAYDGSLQAARALYAFEASGLAASQKVHVVAVSQDPKDAARHADLAVDFLCLHGVEATSHPVATHLPIAEVILDQVRGFDAELLVMGAYGQPVVREFFLGSVTRTVLKASLVPVFCYH</sequence>
<dbReference type="EMBL" id="CP155447">
    <property type="protein sequence ID" value="XBH03115.1"/>
    <property type="molecule type" value="Genomic_DNA"/>
</dbReference>
<name>A0AAU7CD65_9BACT</name>
<organism evidence="3">
    <name type="scientific">Singulisphaera sp. Ch08</name>
    <dbReference type="NCBI Taxonomy" id="3120278"/>
    <lineage>
        <taxon>Bacteria</taxon>
        <taxon>Pseudomonadati</taxon>
        <taxon>Planctomycetota</taxon>
        <taxon>Planctomycetia</taxon>
        <taxon>Isosphaerales</taxon>
        <taxon>Isosphaeraceae</taxon>
        <taxon>Singulisphaera</taxon>
    </lineage>
</organism>
<dbReference type="Pfam" id="PF00582">
    <property type="entry name" value="Usp"/>
    <property type="match status" value="1"/>
</dbReference>
<dbReference type="PANTHER" id="PTHR46268:SF15">
    <property type="entry name" value="UNIVERSAL STRESS PROTEIN HP_0031"/>
    <property type="match status" value="1"/>
</dbReference>
<dbReference type="PRINTS" id="PR01438">
    <property type="entry name" value="UNVRSLSTRESS"/>
</dbReference>
<protein>
    <submittedName>
        <fullName evidence="3">Universal stress protein</fullName>
    </submittedName>
</protein>
<comment type="similarity">
    <text evidence="1">Belongs to the universal stress protein A family.</text>
</comment>
<dbReference type="InterPro" id="IPR006016">
    <property type="entry name" value="UspA"/>
</dbReference>
<evidence type="ECO:0000259" key="2">
    <source>
        <dbReference type="Pfam" id="PF00582"/>
    </source>
</evidence>
<accession>A0AAU7CD65</accession>
<dbReference type="RefSeq" id="WP_406695853.1">
    <property type="nucleotide sequence ID" value="NZ_CP155447.1"/>
</dbReference>
<dbReference type="SUPFAM" id="SSF52402">
    <property type="entry name" value="Adenine nucleotide alpha hydrolases-like"/>
    <property type="match status" value="2"/>
</dbReference>
<feature type="domain" description="UspA" evidence="2">
    <location>
        <begin position="158"/>
        <end position="277"/>
    </location>
</feature>
<evidence type="ECO:0000313" key="3">
    <source>
        <dbReference type="EMBL" id="XBH03115.1"/>
    </source>
</evidence>
<dbReference type="AlphaFoldDB" id="A0AAU7CD65"/>
<evidence type="ECO:0000256" key="1">
    <source>
        <dbReference type="ARBA" id="ARBA00008791"/>
    </source>
</evidence>
<proteinExistence type="inferred from homology"/>
<dbReference type="Gene3D" id="3.40.50.12370">
    <property type="match status" value="1"/>
</dbReference>
<dbReference type="CDD" id="cd00293">
    <property type="entry name" value="USP-like"/>
    <property type="match status" value="2"/>
</dbReference>
<dbReference type="InterPro" id="IPR006015">
    <property type="entry name" value="Universal_stress_UspA"/>
</dbReference>